<keyword evidence="1" id="KW-0812">Transmembrane</keyword>
<dbReference type="EMBL" id="JAGKQM010000455">
    <property type="protein sequence ID" value="KAH0854361.1"/>
    <property type="molecule type" value="Genomic_DNA"/>
</dbReference>
<feature type="non-terminal residue" evidence="2">
    <location>
        <position position="1"/>
    </location>
</feature>
<feature type="transmembrane region" description="Helical" evidence="1">
    <location>
        <begin position="13"/>
        <end position="35"/>
    </location>
</feature>
<sequence length="77" mass="8769">DSSASSVHGTYPLYLYCLGCLCLGSGKCGSGGFLYKVSGKWKMWLWRLSLQTIRNRRERQSWTENVWFKGAIPSQAF</sequence>
<keyword evidence="1" id="KW-1133">Transmembrane helix</keyword>
<organism evidence="2 3">
    <name type="scientific">Brassica napus</name>
    <name type="common">Rape</name>
    <dbReference type="NCBI Taxonomy" id="3708"/>
    <lineage>
        <taxon>Eukaryota</taxon>
        <taxon>Viridiplantae</taxon>
        <taxon>Streptophyta</taxon>
        <taxon>Embryophyta</taxon>
        <taxon>Tracheophyta</taxon>
        <taxon>Spermatophyta</taxon>
        <taxon>Magnoliopsida</taxon>
        <taxon>eudicotyledons</taxon>
        <taxon>Gunneridae</taxon>
        <taxon>Pentapetalae</taxon>
        <taxon>rosids</taxon>
        <taxon>malvids</taxon>
        <taxon>Brassicales</taxon>
        <taxon>Brassicaceae</taxon>
        <taxon>Brassiceae</taxon>
        <taxon>Brassica</taxon>
    </lineage>
</organism>
<reference evidence="2 3" key="1">
    <citation type="submission" date="2021-05" db="EMBL/GenBank/DDBJ databases">
        <title>Genome Assembly of Synthetic Allotetraploid Brassica napus Reveals Homoeologous Exchanges between Subgenomes.</title>
        <authorList>
            <person name="Davis J.T."/>
        </authorList>
    </citation>
    <scope>NUCLEOTIDE SEQUENCE [LARGE SCALE GENOMIC DNA]</scope>
    <source>
        <strain evidence="3">cv. Da-Ae</strain>
        <tissue evidence="2">Seedling</tissue>
    </source>
</reference>
<evidence type="ECO:0000313" key="2">
    <source>
        <dbReference type="EMBL" id="KAH0854361.1"/>
    </source>
</evidence>
<protein>
    <submittedName>
        <fullName evidence="2">Uncharacterized protein</fullName>
    </submittedName>
</protein>
<proteinExistence type="predicted"/>
<evidence type="ECO:0000256" key="1">
    <source>
        <dbReference type="SAM" id="Phobius"/>
    </source>
</evidence>
<accession>A0ABQ7XEL4</accession>
<keyword evidence="1" id="KW-0472">Membrane</keyword>
<gene>
    <name evidence="2" type="ORF">HID58_078948</name>
</gene>
<dbReference type="Proteomes" id="UP000824890">
    <property type="component" value="Unassembled WGS sequence"/>
</dbReference>
<name>A0ABQ7XEL4_BRANA</name>
<comment type="caution">
    <text evidence="2">The sequence shown here is derived from an EMBL/GenBank/DDBJ whole genome shotgun (WGS) entry which is preliminary data.</text>
</comment>
<feature type="non-terminal residue" evidence="2">
    <location>
        <position position="77"/>
    </location>
</feature>
<keyword evidence="3" id="KW-1185">Reference proteome</keyword>
<evidence type="ECO:0000313" key="3">
    <source>
        <dbReference type="Proteomes" id="UP000824890"/>
    </source>
</evidence>